<proteinExistence type="predicted"/>
<keyword evidence="2" id="KW-0808">Transferase</keyword>
<feature type="non-terminal residue" evidence="2">
    <location>
        <position position="1"/>
    </location>
</feature>
<accession>A0A836FEP2</accession>
<dbReference type="InterPro" id="IPR052709">
    <property type="entry name" value="Transposase-MT_Hybrid"/>
</dbReference>
<dbReference type="Proteomes" id="UP000668214">
    <property type="component" value="Unassembled WGS sequence"/>
</dbReference>
<feature type="non-terminal residue" evidence="2">
    <location>
        <position position="189"/>
    </location>
</feature>
<name>A0A836FEP2_9HYME</name>
<dbReference type="Gene3D" id="3.30.420.10">
    <property type="entry name" value="Ribonuclease H-like superfamily/Ribonuclease H"/>
    <property type="match status" value="1"/>
</dbReference>
<dbReference type="Pfam" id="PF17906">
    <property type="entry name" value="HTH_48"/>
    <property type="match status" value="1"/>
</dbReference>
<dbReference type="GO" id="GO:0003697">
    <property type="term" value="F:single-stranded DNA binding"/>
    <property type="evidence" value="ECO:0007669"/>
    <property type="project" value="TreeGrafter"/>
</dbReference>
<dbReference type="GO" id="GO:0000729">
    <property type="term" value="P:DNA double-strand break processing"/>
    <property type="evidence" value="ECO:0007669"/>
    <property type="project" value="TreeGrafter"/>
</dbReference>
<dbReference type="GO" id="GO:0031297">
    <property type="term" value="P:replication fork processing"/>
    <property type="evidence" value="ECO:0007669"/>
    <property type="project" value="TreeGrafter"/>
</dbReference>
<protein>
    <submittedName>
        <fullName evidence="2">SETMR methyltransferase</fullName>
    </submittedName>
</protein>
<dbReference type="Gene3D" id="1.10.10.1450">
    <property type="match status" value="1"/>
</dbReference>
<sequence length="189" mass="22368">MNENQEHFRHILFFYYKKGKNAVQPTEKICHVYEEDALTRQIANFDVKDAHRSSLKKLNIDHKTILKHLHKAHKYKEAPCLMLHDLTVKNLLDRISICKSLLKYNKIEPFLKRLITVDEMWIHDNARSYTSSLMIRQKLNAPYSPDLAPSDYHLFRSLQPGINLTSKVTCENHLSQFFTEKLYTEVLLR</sequence>
<dbReference type="GO" id="GO:0046975">
    <property type="term" value="F:histone H3K36 methyltransferase activity"/>
    <property type="evidence" value="ECO:0007669"/>
    <property type="project" value="TreeGrafter"/>
</dbReference>
<dbReference type="PANTHER" id="PTHR46060:SF2">
    <property type="entry name" value="HISTONE-LYSINE N-METHYLTRANSFERASE SETMAR"/>
    <property type="match status" value="1"/>
</dbReference>
<comment type="caution">
    <text evidence="2">The sequence shown here is derived from an EMBL/GenBank/DDBJ whole genome shotgun (WGS) entry which is preliminary data.</text>
</comment>
<organism evidence="2 3">
    <name type="scientific">Pseudoatta argentina</name>
    <dbReference type="NCBI Taxonomy" id="621737"/>
    <lineage>
        <taxon>Eukaryota</taxon>
        <taxon>Metazoa</taxon>
        <taxon>Ecdysozoa</taxon>
        <taxon>Arthropoda</taxon>
        <taxon>Hexapoda</taxon>
        <taxon>Insecta</taxon>
        <taxon>Pterygota</taxon>
        <taxon>Neoptera</taxon>
        <taxon>Endopterygota</taxon>
        <taxon>Hymenoptera</taxon>
        <taxon>Apocrita</taxon>
        <taxon>Aculeata</taxon>
        <taxon>Formicoidea</taxon>
        <taxon>Formicidae</taxon>
        <taxon>Myrmicinae</taxon>
        <taxon>Pseudoatta</taxon>
    </lineage>
</organism>
<dbReference type="GO" id="GO:0006303">
    <property type="term" value="P:double-strand break repair via nonhomologous end joining"/>
    <property type="evidence" value="ECO:0007669"/>
    <property type="project" value="TreeGrafter"/>
</dbReference>
<dbReference type="GO" id="GO:0005634">
    <property type="term" value="C:nucleus"/>
    <property type="evidence" value="ECO:0007669"/>
    <property type="project" value="TreeGrafter"/>
</dbReference>
<evidence type="ECO:0000313" key="3">
    <source>
        <dbReference type="Proteomes" id="UP000668214"/>
    </source>
</evidence>
<feature type="domain" description="Mos1 transposase HTH" evidence="1">
    <location>
        <begin position="6"/>
        <end position="43"/>
    </location>
</feature>
<dbReference type="PANTHER" id="PTHR46060">
    <property type="entry name" value="MARINER MOS1 TRANSPOSASE-LIKE PROTEIN"/>
    <property type="match status" value="1"/>
</dbReference>
<dbReference type="AlphaFoldDB" id="A0A836FEP2"/>
<evidence type="ECO:0000259" key="1">
    <source>
        <dbReference type="Pfam" id="PF17906"/>
    </source>
</evidence>
<dbReference type="GO" id="GO:0044774">
    <property type="term" value="P:mitotic DNA integrity checkpoint signaling"/>
    <property type="evidence" value="ECO:0007669"/>
    <property type="project" value="TreeGrafter"/>
</dbReference>
<reference evidence="2" key="1">
    <citation type="submission" date="2020-02" db="EMBL/GenBank/DDBJ databases">
        <title>Relaxed selection underlies rapid genomic changes in the transitions from sociality to social parasitism in ants.</title>
        <authorList>
            <person name="Bi X."/>
        </authorList>
    </citation>
    <scope>NUCLEOTIDE SEQUENCE</scope>
    <source>
        <strain evidence="2">BGI-DK2014c</strain>
        <tissue evidence="2">Whole body</tissue>
    </source>
</reference>
<dbReference type="GO" id="GO:0000014">
    <property type="term" value="F:single-stranded DNA endodeoxyribonuclease activity"/>
    <property type="evidence" value="ECO:0007669"/>
    <property type="project" value="TreeGrafter"/>
</dbReference>
<dbReference type="InterPro" id="IPR041426">
    <property type="entry name" value="Mos1_HTH"/>
</dbReference>
<dbReference type="InterPro" id="IPR036397">
    <property type="entry name" value="RNaseH_sf"/>
</dbReference>
<evidence type="ECO:0000313" key="2">
    <source>
        <dbReference type="EMBL" id="KAG5323660.1"/>
    </source>
</evidence>
<dbReference type="GO" id="GO:0044547">
    <property type="term" value="F:DNA topoisomerase binding"/>
    <property type="evidence" value="ECO:0007669"/>
    <property type="project" value="TreeGrafter"/>
</dbReference>
<dbReference type="GO" id="GO:0042800">
    <property type="term" value="F:histone H3K4 methyltransferase activity"/>
    <property type="evidence" value="ECO:0007669"/>
    <property type="project" value="TreeGrafter"/>
</dbReference>
<gene>
    <name evidence="2" type="primary">Setmar_182</name>
    <name evidence="2" type="ORF">G6Z78_0002934</name>
</gene>
<dbReference type="GO" id="GO:0003690">
    <property type="term" value="F:double-stranded DNA binding"/>
    <property type="evidence" value="ECO:0007669"/>
    <property type="project" value="TreeGrafter"/>
</dbReference>
<dbReference type="EMBL" id="JAANIA010000554">
    <property type="protein sequence ID" value="KAG5323660.1"/>
    <property type="molecule type" value="Genomic_DNA"/>
</dbReference>
<dbReference type="GO" id="GO:0035861">
    <property type="term" value="C:site of double-strand break"/>
    <property type="evidence" value="ECO:0007669"/>
    <property type="project" value="TreeGrafter"/>
</dbReference>
<keyword evidence="2" id="KW-0489">Methyltransferase</keyword>
<keyword evidence="3" id="KW-1185">Reference proteome</keyword>
<dbReference type="GO" id="GO:0032259">
    <property type="term" value="P:methylation"/>
    <property type="evidence" value="ECO:0007669"/>
    <property type="project" value="UniProtKB-KW"/>
</dbReference>
<dbReference type="GO" id="GO:0015074">
    <property type="term" value="P:DNA integration"/>
    <property type="evidence" value="ECO:0007669"/>
    <property type="project" value="TreeGrafter"/>
</dbReference>
<dbReference type="GO" id="GO:0000793">
    <property type="term" value="C:condensed chromosome"/>
    <property type="evidence" value="ECO:0007669"/>
    <property type="project" value="TreeGrafter"/>
</dbReference>